<feature type="transmembrane region" description="Helical" evidence="1">
    <location>
        <begin position="40"/>
        <end position="64"/>
    </location>
</feature>
<evidence type="ECO:0000313" key="2">
    <source>
        <dbReference type="EMBL" id="JAD70684.1"/>
    </source>
</evidence>
<keyword evidence="1" id="KW-0812">Transmembrane</keyword>
<dbReference type="AlphaFoldDB" id="A0A0A9C346"/>
<reference evidence="2" key="1">
    <citation type="submission" date="2014-09" db="EMBL/GenBank/DDBJ databases">
        <authorList>
            <person name="Magalhaes I.L.F."/>
            <person name="Oliveira U."/>
            <person name="Santos F.R."/>
            <person name="Vidigal T.H.D.A."/>
            <person name="Brescovit A.D."/>
            <person name="Santos A.J."/>
        </authorList>
    </citation>
    <scope>NUCLEOTIDE SEQUENCE</scope>
    <source>
        <tissue evidence="2">Shoot tissue taken approximately 20 cm above the soil surface</tissue>
    </source>
</reference>
<evidence type="ECO:0000256" key="1">
    <source>
        <dbReference type="SAM" id="Phobius"/>
    </source>
</evidence>
<sequence length="65" mass="7040">MLSLERKWHTATSPGLRLCATKNGFLGLHRHVSRWHAASASMAGALPSSAAIVTMYMAAGFVVWQ</sequence>
<organism evidence="2">
    <name type="scientific">Arundo donax</name>
    <name type="common">Giant reed</name>
    <name type="synonym">Donax arundinaceus</name>
    <dbReference type="NCBI Taxonomy" id="35708"/>
    <lineage>
        <taxon>Eukaryota</taxon>
        <taxon>Viridiplantae</taxon>
        <taxon>Streptophyta</taxon>
        <taxon>Embryophyta</taxon>
        <taxon>Tracheophyta</taxon>
        <taxon>Spermatophyta</taxon>
        <taxon>Magnoliopsida</taxon>
        <taxon>Liliopsida</taxon>
        <taxon>Poales</taxon>
        <taxon>Poaceae</taxon>
        <taxon>PACMAD clade</taxon>
        <taxon>Arundinoideae</taxon>
        <taxon>Arundineae</taxon>
        <taxon>Arundo</taxon>
    </lineage>
</organism>
<accession>A0A0A9C346</accession>
<protein>
    <submittedName>
        <fullName evidence="2">Uncharacterized protein</fullName>
    </submittedName>
</protein>
<dbReference type="EMBL" id="GBRH01227211">
    <property type="protein sequence ID" value="JAD70684.1"/>
    <property type="molecule type" value="Transcribed_RNA"/>
</dbReference>
<proteinExistence type="predicted"/>
<name>A0A0A9C346_ARUDO</name>
<keyword evidence="1" id="KW-1133">Transmembrane helix</keyword>
<keyword evidence="1" id="KW-0472">Membrane</keyword>
<reference evidence="2" key="2">
    <citation type="journal article" date="2015" name="Data Brief">
        <title>Shoot transcriptome of the giant reed, Arundo donax.</title>
        <authorList>
            <person name="Barrero R.A."/>
            <person name="Guerrero F.D."/>
            <person name="Moolhuijzen P."/>
            <person name="Goolsby J.A."/>
            <person name="Tidwell J."/>
            <person name="Bellgard S.E."/>
            <person name="Bellgard M.I."/>
        </authorList>
    </citation>
    <scope>NUCLEOTIDE SEQUENCE</scope>
    <source>
        <tissue evidence="2">Shoot tissue taken approximately 20 cm above the soil surface</tissue>
    </source>
</reference>